<reference evidence="3 4" key="1">
    <citation type="submission" date="2019-08" db="EMBL/GenBank/DDBJ databases">
        <title>Professor.</title>
        <authorList>
            <person name="Park J.S."/>
        </authorList>
    </citation>
    <scope>NUCLEOTIDE SEQUENCE [LARGE SCALE GENOMIC DNA]</scope>
    <source>
        <strain evidence="3 4">176CP5-101</strain>
    </source>
</reference>
<feature type="signal peptide" evidence="1">
    <location>
        <begin position="1"/>
        <end position="20"/>
    </location>
</feature>
<evidence type="ECO:0000313" key="4">
    <source>
        <dbReference type="Proteomes" id="UP000321456"/>
    </source>
</evidence>
<dbReference type="EMBL" id="VRUR01000002">
    <property type="protein sequence ID" value="TXN35297.1"/>
    <property type="molecule type" value="Genomic_DNA"/>
</dbReference>
<sequence>MNSYKLSFLYIFIFLSFLVACDNQSRQLTEAQKNELILAIDTFNTAFADGKLSVLESMITDNYKHTNGTSKVIGKKQWLNYLKKRNQEIETGILTINSYDMDQLNIEFHNAAAIVTARVAAAATKNGEHSESEYRVTNIWVYEEEAWKRAGFHDGKIQ</sequence>
<dbReference type="Proteomes" id="UP000321456">
    <property type="component" value="Unassembled WGS sequence"/>
</dbReference>
<dbReference type="Pfam" id="PF14534">
    <property type="entry name" value="DUF4440"/>
    <property type="match status" value="1"/>
</dbReference>
<feature type="domain" description="DUF4440" evidence="2">
    <location>
        <begin position="40"/>
        <end position="148"/>
    </location>
</feature>
<proteinExistence type="predicted"/>
<evidence type="ECO:0000256" key="1">
    <source>
        <dbReference type="SAM" id="SignalP"/>
    </source>
</evidence>
<organism evidence="3 4">
    <name type="scientific">Flagellimonas hymeniacidonis</name>
    <dbReference type="NCBI Taxonomy" id="2603628"/>
    <lineage>
        <taxon>Bacteria</taxon>
        <taxon>Pseudomonadati</taxon>
        <taxon>Bacteroidota</taxon>
        <taxon>Flavobacteriia</taxon>
        <taxon>Flavobacteriales</taxon>
        <taxon>Flavobacteriaceae</taxon>
        <taxon>Flagellimonas</taxon>
    </lineage>
</organism>
<keyword evidence="4" id="KW-1185">Reference proteome</keyword>
<dbReference type="AlphaFoldDB" id="A0A5C8V457"/>
<dbReference type="RefSeq" id="WP_147744032.1">
    <property type="nucleotide sequence ID" value="NZ_VRUR01000002.1"/>
</dbReference>
<dbReference type="PROSITE" id="PS51257">
    <property type="entry name" value="PROKAR_LIPOPROTEIN"/>
    <property type="match status" value="1"/>
</dbReference>
<feature type="chain" id="PRO_5022772435" evidence="1">
    <location>
        <begin position="21"/>
        <end position="158"/>
    </location>
</feature>
<keyword evidence="1" id="KW-0732">Signal</keyword>
<dbReference type="SUPFAM" id="SSF54427">
    <property type="entry name" value="NTF2-like"/>
    <property type="match status" value="1"/>
</dbReference>
<accession>A0A5C8V457</accession>
<dbReference type="InterPro" id="IPR027843">
    <property type="entry name" value="DUF4440"/>
</dbReference>
<protein>
    <submittedName>
        <fullName evidence="3">Nuclear transport factor 2 family protein</fullName>
    </submittedName>
</protein>
<evidence type="ECO:0000313" key="3">
    <source>
        <dbReference type="EMBL" id="TXN35297.1"/>
    </source>
</evidence>
<evidence type="ECO:0000259" key="2">
    <source>
        <dbReference type="Pfam" id="PF14534"/>
    </source>
</evidence>
<dbReference type="Gene3D" id="3.10.450.50">
    <property type="match status" value="1"/>
</dbReference>
<dbReference type="InterPro" id="IPR032710">
    <property type="entry name" value="NTF2-like_dom_sf"/>
</dbReference>
<gene>
    <name evidence="3" type="ORF">FVB32_11975</name>
</gene>
<comment type="caution">
    <text evidence="3">The sequence shown here is derived from an EMBL/GenBank/DDBJ whole genome shotgun (WGS) entry which is preliminary data.</text>
</comment>
<name>A0A5C8V457_9FLAO</name>